<evidence type="ECO:0000313" key="4">
    <source>
        <dbReference type="Proteomes" id="UP000694867"/>
    </source>
</evidence>
<sequence length="411" mass="45686">MILKGLAFFLFVCGVSLAENDRRLAPIGARSHSRVPAQQPRALVSKIYQEWKNARADRSILGIENKNDIKFALASDTHQISMKLLSERGLQVFKGFDQGELNALVGAFHAEGPVFRLESREALLQITDGGFRAVSASPPKKELGIKTFSAGDIPLGKACSGSGTSPAGLKEMSPGTARSMESKFPNPEPTTDVEILKKILEESGGDAEKILDAFDSGVDSFDEMVESVESTKVKRRRRIIIAGRFAEKFAVFIEEEFYERNDRPCAENTPRPKLNTDSPRARISATQQAKDPFSPENLREYSPEHEDTLQRIKAVVENGTLIIFENDTANIDPSSQDFSDDIPMHDHVATEENDNEEEAVPLPGRRHAGRGCAYHFIKRTVRKFLMPVLPIVISVWAVLNFLEQKGFKVLM</sequence>
<dbReference type="Proteomes" id="UP000694867">
    <property type="component" value="Unplaced"/>
</dbReference>
<name>A0AAJ7L402_9ACAR</name>
<evidence type="ECO:0000256" key="3">
    <source>
        <dbReference type="SAM" id="SignalP"/>
    </source>
</evidence>
<feature type="region of interest" description="Disordered" evidence="1">
    <location>
        <begin position="161"/>
        <end position="190"/>
    </location>
</feature>
<protein>
    <submittedName>
        <fullName evidence="5">Uncharacterized protein LOC108864286</fullName>
    </submittedName>
</protein>
<dbReference type="RefSeq" id="XP_018495116.1">
    <property type="nucleotide sequence ID" value="XM_018639600.1"/>
</dbReference>
<reference evidence="5" key="1">
    <citation type="submission" date="2025-08" db="UniProtKB">
        <authorList>
            <consortium name="RefSeq"/>
        </authorList>
    </citation>
    <scope>IDENTIFICATION</scope>
</reference>
<accession>A0AAJ7L402</accession>
<keyword evidence="4" id="KW-1185">Reference proteome</keyword>
<evidence type="ECO:0000313" key="5">
    <source>
        <dbReference type="RefSeq" id="XP_018495116.1"/>
    </source>
</evidence>
<dbReference type="GeneID" id="108864286"/>
<dbReference type="KEGG" id="goe:108864286"/>
<keyword evidence="2" id="KW-0472">Membrane</keyword>
<keyword evidence="2" id="KW-0812">Transmembrane</keyword>
<proteinExistence type="predicted"/>
<keyword evidence="2" id="KW-1133">Transmembrane helix</keyword>
<organism evidence="4 5">
    <name type="scientific">Galendromus occidentalis</name>
    <name type="common">western predatory mite</name>
    <dbReference type="NCBI Taxonomy" id="34638"/>
    <lineage>
        <taxon>Eukaryota</taxon>
        <taxon>Metazoa</taxon>
        <taxon>Ecdysozoa</taxon>
        <taxon>Arthropoda</taxon>
        <taxon>Chelicerata</taxon>
        <taxon>Arachnida</taxon>
        <taxon>Acari</taxon>
        <taxon>Parasitiformes</taxon>
        <taxon>Mesostigmata</taxon>
        <taxon>Gamasina</taxon>
        <taxon>Phytoseioidea</taxon>
        <taxon>Phytoseiidae</taxon>
        <taxon>Typhlodrominae</taxon>
        <taxon>Galendromus</taxon>
    </lineage>
</organism>
<evidence type="ECO:0000256" key="2">
    <source>
        <dbReference type="SAM" id="Phobius"/>
    </source>
</evidence>
<feature type="transmembrane region" description="Helical" evidence="2">
    <location>
        <begin position="384"/>
        <end position="402"/>
    </location>
</feature>
<feature type="signal peptide" evidence="3">
    <location>
        <begin position="1"/>
        <end position="18"/>
    </location>
</feature>
<dbReference type="AlphaFoldDB" id="A0AAJ7L402"/>
<keyword evidence="3" id="KW-0732">Signal</keyword>
<feature type="chain" id="PRO_5042584811" evidence="3">
    <location>
        <begin position="19"/>
        <end position="411"/>
    </location>
</feature>
<evidence type="ECO:0000256" key="1">
    <source>
        <dbReference type="SAM" id="MobiDB-lite"/>
    </source>
</evidence>
<gene>
    <name evidence="5" type="primary">LOC108864286</name>
</gene>
<feature type="region of interest" description="Disordered" evidence="1">
    <location>
        <begin position="263"/>
        <end position="302"/>
    </location>
</feature>